<proteinExistence type="inferred from homology"/>
<feature type="transmembrane region" description="Helical" evidence="7">
    <location>
        <begin position="199"/>
        <end position="218"/>
    </location>
</feature>
<dbReference type="GO" id="GO:0055085">
    <property type="term" value="P:transmembrane transport"/>
    <property type="evidence" value="ECO:0007669"/>
    <property type="project" value="InterPro"/>
</dbReference>
<name>A0A6M4JGL1_9MOLU</name>
<evidence type="ECO:0000256" key="1">
    <source>
        <dbReference type="ARBA" id="ARBA00004651"/>
    </source>
</evidence>
<feature type="transmembrane region" description="Helical" evidence="7">
    <location>
        <begin position="130"/>
        <end position="155"/>
    </location>
</feature>
<reference evidence="8 9" key="1">
    <citation type="submission" date="2020-05" db="EMBL/GenBank/DDBJ databases">
        <title>Novel Mycoplasma species detected in Mirounga angustirostris (northern elephant seal) from the USA.</title>
        <authorList>
            <person name="Volokhov D.V."/>
        </authorList>
    </citation>
    <scope>NUCLEOTIDE SEQUENCE [LARGE SCALE GENOMIC DNA]</scope>
    <source>
        <strain evidence="8 9">Mirounga ES2806-GEN</strain>
    </source>
</reference>
<dbReference type="GO" id="GO:0005886">
    <property type="term" value="C:plasma membrane"/>
    <property type="evidence" value="ECO:0007669"/>
    <property type="project" value="UniProtKB-SubCell"/>
</dbReference>
<dbReference type="InterPro" id="IPR000515">
    <property type="entry name" value="MetI-like"/>
</dbReference>
<protein>
    <submittedName>
        <fullName evidence="8">ABC transporter permease subunit</fullName>
    </submittedName>
</protein>
<dbReference type="PANTHER" id="PTHR30465">
    <property type="entry name" value="INNER MEMBRANE ABC TRANSPORTER"/>
    <property type="match status" value="1"/>
</dbReference>
<organism evidence="8 9">
    <name type="scientific">Mycoplasma miroungigenitalium</name>
    <dbReference type="NCBI Taxonomy" id="754515"/>
    <lineage>
        <taxon>Bacteria</taxon>
        <taxon>Bacillati</taxon>
        <taxon>Mycoplasmatota</taxon>
        <taxon>Mollicutes</taxon>
        <taxon>Mycoplasmataceae</taxon>
        <taxon>Mycoplasma</taxon>
    </lineage>
</organism>
<keyword evidence="9" id="KW-1185">Reference proteome</keyword>
<dbReference type="Gene3D" id="1.10.3720.10">
    <property type="entry name" value="MetI-like"/>
    <property type="match status" value="1"/>
</dbReference>
<accession>A0A6M4JGL1</accession>
<dbReference type="EMBL" id="CP053096">
    <property type="protein sequence ID" value="QJR43821.1"/>
    <property type="molecule type" value="Genomic_DNA"/>
</dbReference>
<comment type="subcellular location">
    <subcellularLocation>
        <location evidence="1 7">Cell membrane</location>
        <topology evidence="1 7">Multi-pass membrane protein</topology>
    </subcellularLocation>
</comment>
<keyword evidence="4 7" id="KW-0812">Transmembrane</keyword>
<gene>
    <name evidence="8" type="ORF">HLA87_03480</name>
</gene>
<feature type="transmembrane region" description="Helical" evidence="7">
    <location>
        <begin position="88"/>
        <end position="110"/>
    </location>
</feature>
<evidence type="ECO:0000256" key="6">
    <source>
        <dbReference type="ARBA" id="ARBA00023136"/>
    </source>
</evidence>
<keyword evidence="3" id="KW-1003">Cell membrane</keyword>
<evidence type="ECO:0000256" key="7">
    <source>
        <dbReference type="RuleBase" id="RU363032"/>
    </source>
</evidence>
<evidence type="ECO:0000313" key="8">
    <source>
        <dbReference type="EMBL" id="QJR43821.1"/>
    </source>
</evidence>
<dbReference type="Pfam" id="PF00528">
    <property type="entry name" value="BPD_transp_1"/>
    <property type="match status" value="1"/>
</dbReference>
<dbReference type="AlphaFoldDB" id="A0A6M4JGL1"/>
<evidence type="ECO:0000256" key="4">
    <source>
        <dbReference type="ARBA" id="ARBA00022692"/>
    </source>
</evidence>
<comment type="similarity">
    <text evidence="7">Belongs to the binding-protein-dependent transport system permease family.</text>
</comment>
<dbReference type="PROSITE" id="PS50928">
    <property type="entry name" value="ABC_TM1"/>
    <property type="match status" value="1"/>
</dbReference>
<keyword evidence="6 7" id="KW-0472">Membrane</keyword>
<evidence type="ECO:0000313" key="9">
    <source>
        <dbReference type="Proteomes" id="UP000500686"/>
    </source>
</evidence>
<evidence type="ECO:0000256" key="5">
    <source>
        <dbReference type="ARBA" id="ARBA00022989"/>
    </source>
</evidence>
<feature type="transmembrane region" description="Helical" evidence="7">
    <location>
        <begin position="238"/>
        <end position="263"/>
    </location>
</feature>
<dbReference type="RefSeq" id="WP_171111989.1">
    <property type="nucleotide sequence ID" value="NZ_CP053096.1"/>
</dbReference>
<evidence type="ECO:0000256" key="2">
    <source>
        <dbReference type="ARBA" id="ARBA00022448"/>
    </source>
</evidence>
<evidence type="ECO:0000256" key="3">
    <source>
        <dbReference type="ARBA" id="ARBA00022475"/>
    </source>
</evidence>
<keyword evidence="2 7" id="KW-0813">Transport</keyword>
<dbReference type="KEGG" id="mmir:HLA87_03480"/>
<dbReference type="SUPFAM" id="SSF161098">
    <property type="entry name" value="MetI-like"/>
    <property type="match status" value="1"/>
</dbReference>
<dbReference type="Proteomes" id="UP000500686">
    <property type="component" value="Chromosome"/>
</dbReference>
<dbReference type="PANTHER" id="PTHR30465:SF0">
    <property type="entry name" value="OLIGOPEPTIDE TRANSPORT SYSTEM PERMEASE PROTEIN APPB"/>
    <property type="match status" value="1"/>
</dbReference>
<feature type="transmembrane region" description="Helical" evidence="7">
    <location>
        <begin position="52"/>
        <end position="76"/>
    </location>
</feature>
<keyword evidence="5 7" id="KW-1133">Transmembrane helix</keyword>
<sequence length="281" mass="32305">MLLIHWALGYSLVTDYQTKFGFEFLRSILSFNYGNIEVNSSSISVFDVYVPYFNFTLLVVLISFAISFNIGFAISYKLAKNNKNAITSTLNILIFIFSSVPIFILGPIAIGFNKLVGLPSIYIDTYFNSFWLTFLSLIVPILILTIVITPLVVAINYPILKEILQSEYYAWSRANGFSQYKIFVTVVIRNWIVKALQNIVLFYIFLTTYAMILERFFYAPGQSFIFQYLGQPQYFNLLMFSILINISVIGLIKAVCELSIYFLDTSKIVKNYRIGGLKWNK</sequence>
<dbReference type="InterPro" id="IPR035906">
    <property type="entry name" value="MetI-like_sf"/>
</dbReference>